<dbReference type="InterPro" id="IPR030400">
    <property type="entry name" value="Sedolisin_dom"/>
</dbReference>
<evidence type="ECO:0000256" key="9">
    <source>
        <dbReference type="ARBA" id="ARBA00022837"/>
    </source>
</evidence>
<dbReference type="PROSITE" id="PS51695">
    <property type="entry name" value="SEDOLISIN"/>
    <property type="match status" value="1"/>
</dbReference>
<dbReference type="Pfam" id="PF00082">
    <property type="entry name" value="Peptidase_S8"/>
    <property type="match status" value="1"/>
</dbReference>
<feature type="signal peptide" evidence="12">
    <location>
        <begin position="1"/>
        <end position="21"/>
    </location>
</feature>
<comment type="cofactor">
    <cofactor evidence="11">
        <name>Ca(2+)</name>
        <dbReference type="ChEBI" id="CHEBI:29108"/>
    </cofactor>
    <text evidence="11">Binds 1 Ca(2+) ion per subunit.</text>
</comment>
<dbReference type="InterPro" id="IPR050819">
    <property type="entry name" value="Tripeptidyl-peptidase_I"/>
</dbReference>
<dbReference type="EC" id="3.4.14.10" evidence="4"/>
<dbReference type="CDD" id="cd11377">
    <property type="entry name" value="Pro-peptidase_S53"/>
    <property type="match status" value="1"/>
</dbReference>
<sequence>MPSMHLFTFGILALLLPNAIAAPTSNTAAYAVKERHDAPQGWTKITSPVEYQTISLQIALKQQNSDALTKIALEVSDPSHPRYGQYLSAKQVRDLVAPSNATIDALLGHDIDTAALSSTRDWINVDLPVHKVESLLNTTYFNYRYTDGSTLVRTSEWSLPVYLHGYVDLIQPTTSFFRTPRPLIRPTHEHVPMRRHQREDLLETMPNDDSGSSACNISKLCDSTETSLRCLRCLYGTMNYTAQVPERNMIGVTSYQGSRRSDIRQYLKKFRPEAVEVADTFPIVFTADHHKNSTDPTDLAEADMDAELAIGISWPTSFMAWSTGEDFIEWMVYVLAQDSLPQVISTSWGANEHTWPLATTTRLCDGYKELGVRGVSLIFASGDAGVAGIRDESCGSEFHPTFPASCPWITAVGATKGFEPEVAVSAYGSGAGFSNHFAMPDYQVDAVHGYLEGIGDMHAGMYNRSGRAYPDVAAQGALTTIVTSGIKTSNSGTSASAPIFAAVIALVNDARIAAGKPVLGFLNPWIYGAASAAFTDVEDGSSVGCDTDGFPAADGWDAVTGFGTPNFDRLIEAAFSVFET</sequence>
<dbReference type="Pfam" id="PF09286">
    <property type="entry name" value="Pro-kuma_activ"/>
    <property type="match status" value="1"/>
</dbReference>
<feature type="chain" id="PRO_5044492562" description="tripeptidyl-peptidase II" evidence="12">
    <location>
        <begin position="22"/>
        <end position="580"/>
    </location>
</feature>
<feature type="active site" description="Charge relay system" evidence="11">
    <location>
        <position position="305"/>
    </location>
</feature>
<dbReference type="InterPro" id="IPR036852">
    <property type="entry name" value="Peptidase_S8/S53_dom_sf"/>
</dbReference>
<feature type="binding site" evidence="11">
    <location>
        <position position="536"/>
    </location>
    <ligand>
        <name>Ca(2+)</name>
        <dbReference type="ChEBI" id="CHEBI:29108"/>
    </ligand>
</feature>
<dbReference type="CDD" id="cd04056">
    <property type="entry name" value="Peptidases_S53"/>
    <property type="match status" value="1"/>
</dbReference>
<dbReference type="SUPFAM" id="SSF54897">
    <property type="entry name" value="Protease propeptides/inhibitors"/>
    <property type="match status" value="1"/>
</dbReference>
<comment type="function">
    <text evidence="2">Secreted tripeptidyl-peptidase which degrades proteins at acidic pHs and is involved in virulence.</text>
</comment>
<comment type="catalytic activity">
    <reaction evidence="1">
        <text>Release of an N-terminal tripeptide from a polypeptide.</text>
        <dbReference type="EC" id="3.4.14.10"/>
    </reaction>
</comment>
<name>A0AB74K094_AURPU</name>
<evidence type="ECO:0000256" key="5">
    <source>
        <dbReference type="ARBA" id="ARBA00022670"/>
    </source>
</evidence>
<reference evidence="14 15" key="1">
    <citation type="submission" date="2018-10" db="EMBL/GenBank/DDBJ databases">
        <title>Fifty Aureobasidium pullulans genomes reveal a recombining polyextremotolerant generalist.</title>
        <authorList>
            <person name="Gostincar C."/>
            <person name="Turk M."/>
            <person name="Zajc J."/>
            <person name="Gunde-Cimerman N."/>
        </authorList>
    </citation>
    <scope>NUCLEOTIDE SEQUENCE [LARGE SCALE GENOMIC DNA]</scope>
    <source>
        <strain evidence="14 15">EXF-10081</strain>
    </source>
</reference>
<organism evidence="14 15">
    <name type="scientific">Aureobasidium pullulans</name>
    <name type="common">Black yeast</name>
    <name type="synonym">Pullularia pullulans</name>
    <dbReference type="NCBI Taxonomy" id="5580"/>
    <lineage>
        <taxon>Eukaryota</taxon>
        <taxon>Fungi</taxon>
        <taxon>Dikarya</taxon>
        <taxon>Ascomycota</taxon>
        <taxon>Pezizomycotina</taxon>
        <taxon>Dothideomycetes</taxon>
        <taxon>Dothideomycetidae</taxon>
        <taxon>Dothideales</taxon>
        <taxon>Saccotheciaceae</taxon>
        <taxon>Aureobasidium</taxon>
    </lineage>
</organism>
<feature type="active site" description="Charge relay system" evidence="11">
    <location>
        <position position="301"/>
    </location>
</feature>
<evidence type="ECO:0000256" key="7">
    <source>
        <dbReference type="ARBA" id="ARBA00022801"/>
    </source>
</evidence>
<evidence type="ECO:0000313" key="15">
    <source>
        <dbReference type="Proteomes" id="UP000310374"/>
    </source>
</evidence>
<dbReference type="InterPro" id="IPR023828">
    <property type="entry name" value="Peptidase_S8_Ser-AS"/>
</dbReference>
<keyword evidence="12" id="KW-0732">Signal</keyword>
<dbReference type="GO" id="GO:0004252">
    <property type="term" value="F:serine-type endopeptidase activity"/>
    <property type="evidence" value="ECO:0007669"/>
    <property type="project" value="UniProtKB-UniRule"/>
</dbReference>
<evidence type="ECO:0000256" key="10">
    <source>
        <dbReference type="ARBA" id="ARBA00023145"/>
    </source>
</evidence>
<proteinExistence type="predicted"/>
<evidence type="ECO:0000256" key="4">
    <source>
        <dbReference type="ARBA" id="ARBA00012462"/>
    </source>
</evidence>
<dbReference type="AlphaFoldDB" id="A0AB74K094"/>
<dbReference type="InterPro" id="IPR000209">
    <property type="entry name" value="Peptidase_S8/S53_dom"/>
</dbReference>
<evidence type="ECO:0000256" key="1">
    <source>
        <dbReference type="ARBA" id="ARBA00001910"/>
    </source>
</evidence>
<evidence type="ECO:0000256" key="11">
    <source>
        <dbReference type="PROSITE-ProRule" id="PRU01032"/>
    </source>
</evidence>
<keyword evidence="5 11" id="KW-0645">Protease</keyword>
<dbReference type="SMART" id="SM00944">
    <property type="entry name" value="Pro-kuma_activ"/>
    <property type="match status" value="1"/>
</dbReference>
<evidence type="ECO:0000256" key="2">
    <source>
        <dbReference type="ARBA" id="ARBA00002451"/>
    </source>
</evidence>
<dbReference type="EMBL" id="QZAT01000026">
    <property type="protein sequence ID" value="THX31035.1"/>
    <property type="molecule type" value="Genomic_DNA"/>
</dbReference>
<evidence type="ECO:0000313" key="14">
    <source>
        <dbReference type="EMBL" id="THX31035.1"/>
    </source>
</evidence>
<dbReference type="GO" id="GO:0008240">
    <property type="term" value="F:tripeptidyl-peptidase activity"/>
    <property type="evidence" value="ECO:0007669"/>
    <property type="project" value="UniProtKB-EC"/>
</dbReference>
<feature type="binding site" evidence="11">
    <location>
        <position position="557"/>
    </location>
    <ligand>
        <name>Ca(2+)</name>
        <dbReference type="ChEBI" id="CHEBI:29108"/>
    </ligand>
</feature>
<evidence type="ECO:0000259" key="13">
    <source>
        <dbReference type="PROSITE" id="PS51695"/>
    </source>
</evidence>
<keyword evidence="7 11" id="KW-0378">Hydrolase</keyword>
<feature type="binding site" evidence="11">
    <location>
        <position position="537"/>
    </location>
    <ligand>
        <name>Ca(2+)</name>
        <dbReference type="ChEBI" id="CHEBI:29108"/>
    </ligand>
</feature>
<evidence type="ECO:0000256" key="8">
    <source>
        <dbReference type="ARBA" id="ARBA00022825"/>
    </source>
</evidence>
<dbReference type="GO" id="GO:0005576">
    <property type="term" value="C:extracellular region"/>
    <property type="evidence" value="ECO:0007669"/>
    <property type="project" value="UniProtKB-SubCell"/>
</dbReference>
<protein>
    <recommendedName>
        <fullName evidence="4">tripeptidyl-peptidase II</fullName>
        <ecNumber evidence="4">3.4.14.10</ecNumber>
    </recommendedName>
</protein>
<feature type="binding site" evidence="11">
    <location>
        <position position="555"/>
    </location>
    <ligand>
        <name>Ca(2+)</name>
        <dbReference type="ChEBI" id="CHEBI:29108"/>
    </ligand>
</feature>
<dbReference type="PROSITE" id="PS00138">
    <property type="entry name" value="SUBTILASE_SER"/>
    <property type="match status" value="1"/>
</dbReference>
<dbReference type="PANTHER" id="PTHR14218:SF39">
    <property type="entry name" value="PEPTIDASE S53 DOMAIN-CONTAINING PROTEIN"/>
    <property type="match status" value="1"/>
</dbReference>
<evidence type="ECO:0000256" key="3">
    <source>
        <dbReference type="ARBA" id="ARBA00004239"/>
    </source>
</evidence>
<evidence type="ECO:0000256" key="12">
    <source>
        <dbReference type="SAM" id="SignalP"/>
    </source>
</evidence>
<keyword evidence="9 11" id="KW-0106">Calcium</keyword>
<dbReference type="Proteomes" id="UP000310374">
    <property type="component" value="Unassembled WGS sequence"/>
</dbReference>
<keyword evidence="6 11" id="KW-0479">Metal-binding</keyword>
<comment type="subcellular location">
    <subcellularLocation>
        <location evidence="3">Secreted</location>
        <location evidence="3">Extracellular space</location>
    </subcellularLocation>
</comment>
<dbReference type="GO" id="GO:0046872">
    <property type="term" value="F:metal ion binding"/>
    <property type="evidence" value="ECO:0007669"/>
    <property type="project" value="UniProtKB-UniRule"/>
</dbReference>
<dbReference type="Gene3D" id="3.40.50.200">
    <property type="entry name" value="Peptidase S8/S53 domain"/>
    <property type="match status" value="1"/>
</dbReference>
<dbReference type="SUPFAM" id="SSF52743">
    <property type="entry name" value="Subtilisin-like"/>
    <property type="match status" value="1"/>
</dbReference>
<dbReference type="InterPro" id="IPR015366">
    <property type="entry name" value="S53_propep"/>
</dbReference>
<keyword evidence="8 11" id="KW-0720">Serine protease</keyword>
<feature type="domain" description="Peptidase S53" evidence="13">
    <location>
        <begin position="225"/>
        <end position="577"/>
    </location>
</feature>
<keyword evidence="10" id="KW-0865">Zymogen</keyword>
<dbReference type="GO" id="GO:0006508">
    <property type="term" value="P:proteolysis"/>
    <property type="evidence" value="ECO:0007669"/>
    <property type="project" value="UniProtKB-KW"/>
</dbReference>
<feature type="active site" description="Charge relay system" evidence="11">
    <location>
        <position position="494"/>
    </location>
</feature>
<comment type="caution">
    <text evidence="14">The sequence shown here is derived from an EMBL/GenBank/DDBJ whole genome shotgun (WGS) entry which is preliminary data.</text>
</comment>
<dbReference type="PANTHER" id="PTHR14218">
    <property type="entry name" value="PROTEASE S8 TRIPEPTIDYL PEPTIDASE I CLN2"/>
    <property type="match status" value="1"/>
</dbReference>
<gene>
    <name evidence="14" type="ORF">D6D12_03130</name>
</gene>
<evidence type="ECO:0000256" key="6">
    <source>
        <dbReference type="ARBA" id="ARBA00022723"/>
    </source>
</evidence>
<accession>A0AB74K094</accession>